<sequence>MYTNASTLMSVAPPKDGTLKSLASVRFISMTWIAAGHVLLQEVNSGTFQYNTTLQCTLVYDFPFTDVLKPVLNMRNPLLSTTVTNAFLAVDTFFVLSGILVSYLFFKGKPTKRLVKNWLTWVMYYVHRYIRLTPPVMAFIGFLVTFDPLINGPWSKSMVIESLNQNFTLCKDYWWRNILYINNFFKSSEGCYTITWYLAVDTQLYVVAPIFLITLFISTFAGLAVILVGIVASVGYVYAITLHYSYPAIIIGGNLNFAKIDEFFDKYYDKPWTRCPPYLIGIAVGYCLALGRKPKMNKGVIAALWIAATAIALASLYGPHRYIKGAEIWRCVFSIIVILNYFAFDTLVLIMQGITA</sequence>
<feature type="transmembrane region" description="Helical" evidence="1">
    <location>
        <begin position="300"/>
        <end position="319"/>
    </location>
</feature>
<accession>A0A0B1TE77</accession>
<gene>
    <name evidence="3" type="ORF">OESDEN_04485</name>
</gene>
<feature type="domain" description="Acyltransferase 3" evidence="2">
    <location>
        <begin position="23"/>
        <end position="342"/>
    </location>
</feature>
<dbReference type="OrthoDB" id="207378at2759"/>
<dbReference type="InterPro" id="IPR002656">
    <property type="entry name" value="Acyl_transf_3_dom"/>
</dbReference>
<keyword evidence="4" id="KW-1185">Reference proteome</keyword>
<dbReference type="InterPro" id="IPR052728">
    <property type="entry name" value="O2_lipid_transport_reg"/>
</dbReference>
<dbReference type="PANTHER" id="PTHR11161:SF65">
    <property type="entry name" value="NOSE RESISTANT TO FLUOXETINE PROTEIN 6"/>
    <property type="match status" value="1"/>
</dbReference>
<keyword evidence="1" id="KW-1133">Transmembrane helix</keyword>
<name>A0A0B1TE77_OESDE</name>
<dbReference type="Proteomes" id="UP000053660">
    <property type="component" value="Unassembled WGS sequence"/>
</dbReference>
<feature type="transmembrane region" description="Helical" evidence="1">
    <location>
        <begin position="278"/>
        <end position="294"/>
    </location>
</feature>
<dbReference type="PANTHER" id="PTHR11161">
    <property type="entry name" value="O-ACYLTRANSFERASE"/>
    <property type="match status" value="1"/>
</dbReference>
<evidence type="ECO:0000313" key="3">
    <source>
        <dbReference type="EMBL" id="KHJ95569.1"/>
    </source>
</evidence>
<keyword evidence="1" id="KW-0812">Transmembrane</keyword>
<dbReference type="Pfam" id="PF01757">
    <property type="entry name" value="Acyl_transf_3"/>
    <property type="match status" value="1"/>
</dbReference>
<evidence type="ECO:0000259" key="2">
    <source>
        <dbReference type="Pfam" id="PF01757"/>
    </source>
</evidence>
<feature type="transmembrane region" description="Helical" evidence="1">
    <location>
        <begin position="236"/>
        <end position="257"/>
    </location>
</feature>
<organism evidence="3 4">
    <name type="scientific">Oesophagostomum dentatum</name>
    <name type="common">Nodular worm</name>
    <dbReference type="NCBI Taxonomy" id="61180"/>
    <lineage>
        <taxon>Eukaryota</taxon>
        <taxon>Metazoa</taxon>
        <taxon>Ecdysozoa</taxon>
        <taxon>Nematoda</taxon>
        <taxon>Chromadorea</taxon>
        <taxon>Rhabditida</taxon>
        <taxon>Rhabditina</taxon>
        <taxon>Rhabditomorpha</taxon>
        <taxon>Strongyloidea</taxon>
        <taxon>Strongylidae</taxon>
        <taxon>Oesophagostomum</taxon>
    </lineage>
</organism>
<proteinExistence type="predicted"/>
<feature type="transmembrane region" description="Helical" evidence="1">
    <location>
        <begin position="331"/>
        <end position="354"/>
    </location>
</feature>
<protein>
    <recommendedName>
        <fullName evidence="2">Acyltransferase 3 domain-containing protein</fullName>
    </recommendedName>
</protein>
<feature type="transmembrane region" description="Helical" evidence="1">
    <location>
        <begin position="86"/>
        <end position="106"/>
    </location>
</feature>
<keyword evidence="1" id="KW-0472">Membrane</keyword>
<evidence type="ECO:0000313" key="4">
    <source>
        <dbReference type="Proteomes" id="UP000053660"/>
    </source>
</evidence>
<reference evidence="3 4" key="1">
    <citation type="submission" date="2014-03" db="EMBL/GenBank/DDBJ databases">
        <title>Draft genome of the hookworm Oesophagostomum dentatum.</title>
        <authorList>
            <person name="Mitreva M."/>
        </authorList>
    </citation>
    <scope>NUCLEOTIDE SEQUENCE [LARGE SCALE GENOMIC DNA]</scope>
    <source>
        <strain evidence="3 4">OD-Hann</strain>
    </source>
</reference>
<evidence type="ECO:0000256" key="1">
    <source>
        <dbReference type="SAM" id="Phobius"/>
    </source>
</evidence>
<dbReference type="AlphaFoldDB" id="A0A0B1TE77"/>
<dbReference type="GO" id="GO:0016747">
    <property type="term" value="F:acyltransferase activity, transferring groups other than amino-acyl groups"/>
    <property type="evidence" value="ECO:0007669"/>
    <property type="project" value="InterPro"/>
</dbReference>
<dbReference type="EMBL" id="KN549921">
    <property type="protein sequence ID" value="KHJ95569.1"/>
    <property type="molecule type" value="Genomic_DNA"/>
</dbReference>
<feature type="transmembrane region" description="Helical" evidence="1">
    <location>
        <begin position="204"/>
        <end position="230"/>
    </location>
</feature>